<protein>
    <submittedName>
        <fullName evidence="2">Uncharacterized protein</fullName>
    </submittedName>
</protein>
<dbReference type="EMBL" id="BAABLN010000014">
    <property type="protein sequence ID" value="GAA4696818.1"/>
    <property type="molecule type" value="Genomic_DNA"/>
</dbReference>
<dbReference type="Proteomes" id="UP001501446">
    <property type="component" value="Unassembled WGS sequence"/>
</dbReference>
<gene>
    <name evidence="2" type="ORF">GCM10025781_13420</name>
</gene>
<evidence type="ECO:0000313" key="2">
    <source>
        <dbReference type="EMBL" id="GAA4696818.1"/>
    </source>
</evidence>
<feature type="compositionally biased region" description="Polar residues" evidence="1">
    <location>
        <begin position="1"/>
        <end position="10"/>
    </location>
</feature>
<proteinExistence type="predicted"/>
<feature type="region of interest" description="Disordered" evidence="1">
    <location>
        <begin position="51"/>
        <end position="71"/>
    </location>
</feature>
<reference evidence="3" key="1">
    <citation type="journal article" date="2019" name="Int. J. Syst. Evol. Microbiol.">
        <title>The Global Catalogue of Microorganisms (GCM) 10K type strain sequencing project: providing services to taxonomists for standard genome sequencing and annotation.</title>
        <authorList>
            <consortium name="The Broad Institute Genomics Platform"/>
            <consortium name="The Broad Institute Genome Sequencing Center for Infectious Disease"/>
            <person name="Wu L."/>
            <person name="Ma J."/>
        </authorList>
    </citation>
    <scope>NUCLEOTIDE SEQUENCE [LARGE SCALE GENOMIC DNA]</scope>
    <source>
        <strain evidence="3">JCM 18958</strain>
    </source>
</reference>
<sequence length="81" mass="8021">MTATGSTHQKPASAPAIPTQPRATLANSNACNGKTAMCGARWFRGGSGGQEFSGAAGVDSARPAGPVPSHGVAGAAVWLMR</sequence>
<keyword evidence="3" id="KW-1185">Reference proteome</keyword>
<comment type="caution">
    <text evidence="2">The sequence shown here is derived from an EMBL/GenBank/DDBJ whole genome shotgun (WGS) entry which is preliminary data.</text>
</comment>
<accession>A0ABP8WYT7</accession>
<evidence type="ECO:0000256" key="1">
    <source>
        <dbReference type="SAM" id="MobiDB-lite"/>
    </source>
</evidence>
<name>A0ABP8WYT7_9MICC</name>
<evidence type="ECO:0000313" key="3">
    <source>
        <dbReference type="Proteomes" id="UP001501446"/>
    </source>
</evidence>
<feature type="region of interest" description="Disordered" evidence="1">
    <location>
        <begin position="1"/>
        <end position="25"/>
    </location>
</feature>
<organism evidence="2 3">
    <name type="scientific">Kocuria gwangalliensis</name>
    <dbReference type="NCBI Taxonomy" id="501592"/>
    <lineage>
        <taxon>Bacteria</taxon>
        <taxon>Bacillati</taxon>
        <taxon>Actinomycetota</taxon>
        <taxon>Actinomycetes</taxon>
        <taxon>Micrococcales</taxon>
        <taxon>Micrococcaceae</taxon>
        <taxon>Kocuria</taxon>
    </lineage>
</organism>